<accession>A0A1R3HMQ5</accession>
<sequence>MYFLDLGAAIFIAALPTNFKHVNNLKALDEYSLNVVVFPQQLDEQYAKSNFVVGSGMLLDNEEGFVMCDSVLCKDISVNSVANILAVADGYHAMDLKSICFKFATENLVVAKSFPQVLPSVTLDDARK</sequence>
<reference evidence="1 2" key="1">
    <citation type="submission" date="2013-09" db="EMBL/GenBank/DDBJ databases">
        <title>Corchorus capsularis genome sequencing.</title>
        <authorList>
            <person name="Alam M."/>
            <person name="Haque M.S."/>
            <person name="Islam M.S."/>
            <person name="Emdad E.M."/>
            <person name="Islam M.M."/>
            <person name="Ahmed B."/>
            <person name="Halim A."/>
            <person name="Hossen Q.M.M."/>
            <person name="Hossain M.Z."/>
            <person name="Ahmed R."/>
            <person name="Khan M.M."/>
            <person name="Islam R."/>
            <person name="Rashid M.M."/>
            <person name="Khan S.A."/>
            <person name="Rahman M.S."/>
            <person name="Alam M."/>
        </authorList>
    </citation>
    <scope>NUCLEOTIDE SEQUENCE [LARGE SCALE GENOMIC DNA]</scope>
    <source>
        <strain evidence="2">cv. CVL-1</strain>
        <tissue evidence="1">Whole seedling</tissue>
    </source>
</reference>
<name>A0A1R3HMQ5_COCAP</name>
<comment type="caution">
    <text evidence="1">The sequence shown here is derived from an EMBL/GenBank/DDBJ whole genome shotgun (WGS) entry which is preliminary data.</text>
</comment>
<dbReference type="AlphaFoldDB" id="A0A1R3HMQ5"/>
<keyword evidence="2" id="KW-1185">Reference proteome</keyword>
<dbReference type="Gene3D" id="6.10.250.3030">
    <property type="match status" value="1"/>
</dbReference>
<protein>
    <submittedName>
        <fullName evidence="1">Uncharacterized protein</fullName>
    </submittedName>
</protein>
<evidence type="ECO:0000313" key="2">
    <source>
        <dbReference type="Proteomes" id="UP000188268"/>
    </source>
</evidence>
<dbReference type="STRING" id="210143.A0A1R3HMQ5"/>
<organism evidence="1 2">
    <name type="scientific">Corchorus capsularis</name>
    <name type="common">Jute</name>
    <dbReference type="NCBI Taxonomy" id="210143"/>
    <lineage>
        <taxon>Eukaryota</taxon>
        <taxon>Viridiplantae</taxon>
        <taxon>Streptophyta</taxon>
        <taxon>Embryophyta</taxon>
        <taxon>Tracheophyta</taxon>
        <taxon>Spermatophyta</taxon>
        <taxon>Magnoliopsida</taxon>
        <taxon>eudicotyledons</taxon>
        <taxon>Gunneridae</taxon>
        <taxon>Pentapetalae</taxon>
        <taxon>rosids</taxon>
        <taxon>malvids</taxon>
        <taxon>Malvales</taxon>
        <taxon>Malvaceae</taxon>
        <taxon>Grewioideae</taxon>
        <taxon>Apeibeae</taxon>
        <taxon>Corchorus</taxon>
    </lineage>
</organism>
<gene>
    <name evidence="1" type="ORF">CCACVL1_18093</name>
</gene>
<dbReference type="Proteomes" id="UP000188268">
    <property type="component" value="Unassembled WGS sequence"/>
</dbReference>
<proteinExistence type="predicted"/>
<dbReference type="OrthoDB" id="1742736at2759"/>
<dbReference type="EMBL" id="AWWV01011552">
    <property type="protein sequence ID" value="OMO71707.1"/>
    <property type="molecule type" value="Genomic_DNA"/>
</dbReference>
<evidence type="ECO:0000313" key="1">
    <source>
        <dbReference type="EMBL" id="OMO71707.1"/>
    </source>
</evidence>
<dbReference type="Gramene" id="OMO71707">
    <property type="protein sequence ID" value="OMO71707"/>
    <property type="gene ID" value="CCACVL1_18093"/>
</dbReference>